<evidence type="ECO:0000259" key="3">
    <source>
        <dbReference type="PROSITE" id="PS50157"/>
    </source>
</evidence>
<gene>
    <name evidence="4" type="ORF">QYE76_045384</name>
</gene>
<feature type="domain" description="C2H2-type" evidence="3">
    <location>
        <begin position="180"/>
        <end position="202"/>
    </location>
</feature>
<comment type="caution">
    <text evidence="4">The sequence shown here is derived from an EMBL/GenBank/DDBJ whole genome shotgun (WGS) entry which is preliminary data.</text>
</comment>
<dbReference type="GO" id="GO:0008270">
    <property type="term" value="F:zinc ion binding"/>
    <property type="evidence" value="ECO:0007669"/>
    <property type="project" value="UniProtKB-KW"/>
</dbReference>
<dbReference type="AlphaFoldDB" id="A0AAD8TMW9"/>
<dbReference type="InterPro" id="IPR036236">
    <property type="entry name" value="Znf_C2H2_sf"/>
</dbReference>
<evidence type="ECO:0000256" key="1">
    <source>
        <dbReference type="PROSITE-ProRule" id="PRU00042"/>
    </source>
</evidence>
<dbReference type="InterPro" id="IPR013087">
    <property type="entry name" value="Znf_C2H2_type"/>
</dbReference>
<feature type="compositionally biased region" description="Basic and acidic residues" evidence="2">
    <location>
        <begin position="72"/>
        <end position="85"/>
    </location>
</feature>
<organism evidence="4 5">
    <name type="scientific">Lolium multiflorum</name>
    <name type="common">Italian ryegrass</name>
    <name type="synonym">Lolium perenne subsp. multiflorum</name>
    <dbReference type="NCBI Taxonomy" id="4521"/>
    <lineage>
        <taxon>Eukaryota</taxon>
        <taxon>Viridiplantae</taxon>
        <taxon>Streptophyta</taxon>
        <taxon>Embryophyta</taxon>
        <taxon>Tracheophyta</taxon>
        <taxon>Spermatophyta</taxon>
        <taxon>Magnoliopsida</taxon>
        <taxon>Liliopsida</taxon>
        <taxon>Poales</taxon>
        <taxon>Poaceae</taxon>
        <taxon>BOP clade</taxon>
        <taxon>Pooideae</taxon>
        <taxon>Poodae</taxon>
        <taxon>Poeae</taxon>
        <taxon>Poeae Chloroplast Group 2 (Poeae type)</taxon>
        <taxon>Loliodinae</taxon>
        <taxon>Loliinae</taxon>
        <taxon>Lolium</taxon>
    </lineage>
</organism>
<evidence type="ECO:0000313" key="4">
    <source>
        <dbReference type="EMBL" id="KAK1684536.1"/>
    </source>
</evidence>
<dbReference type="InterPro" id="IPR044303">
    <property type="entry name" value="ZAT1/4/9"/>
</dbReference>
<dbReference type="Proteomes" id="UP001231189">
    <property type="component" value="Unassembled WGS sequence"/>
</dbReference>
<evidence type="ECO:0000256" key="2">
    <source>
        <dbReference type="SAM" id="MobiDB-lite"/>
    </source>
</evidence>
<evidence type="ECO:0000313" key="5">
    <source>
        <dbReference type="Proteomes" id="UP001231189"/>
    </source>
</evidence>
<dbReference type="PANTHER" id="PTHR46326:SF5">
    <property type="entry name" value="OS04G0552700 PROTEIN"/>
    <property type="match status" value="1"/>
</dbReference>
<keyword evidence="1" id="KW-0863">Zinc-finger</keyword>
<accession>A0AAD8TMW9</accession>
<dbReference type="Pfam" id="PF13912">
    <property type="entry name" value="zf-C2H2_6"/>
    <property type="match status" value="2"/>
</dbReference>
<keyword evidence="5" id="KW-1185">Reference proteome</keyword>
<feature type="domain" description="C2H2-type" evidence="3">
    <location>
        <begin position="4"/>
        <end position="31"/>
    </location>
</feature>
<dbReference type="GO" id="GO:0006355">
    <property type="term" value="P:regulation of DNA-templated transcription"/>
    <property type="evidence" value="ECO:0007669"/>
    <property type="project" value="InterPro"/>
</dbReference>
<keyword evidence="1" id="KW-0479">Metal-binding</keyword>
<dbReference type="EMBL" id="JAUUTY010000002">
    <property type="protein sequence ID" value="KAK1684536.1"/>
    <property type="molecule type" value="Genomic_DNA"/>
</dbReference>
<dbReference type="Gene3D" id="3.30.160.60">
    <property type="entry name" value="Classic Zinc Finger"/>
    <property type="match status" value="1"/>
</dbReference>
<feature type="region of interest" description="Disordered" evidence="2">
    <location>
        <begin position="69"/>
        <end position="120"/>
    </location>
</feature>
<dbReference type="PROSITE" id="PS00028">
    <property type="entry name" value="ZINC_FINGER_C2H2_1"/>
    <property type="match status" value="2"/>
</dbReference>
<dbReference type="Pfam" id="PF13894">
    <property type="entry name" value="zf-C2H2_4"/>
    <property type="match status" value="1"/>
</dbReference>
<dbReference type="SMART" id="SM00355">
    <property type="entry name" value="ZnF_C2H2"/>
    <property type="match status" value="3"/>
</dbReference>
<proteinExistence type="predicted"/>
<dbReference type="PANTHER" id="PTHR46326">
    <property type="entry name" value="ZINC FINGER PROTEIN ZAT1-RELATED"/>
    <property type="match status" value="1"/>
</dbReference>
<keyword evidence="1" id="KW-0862">Zinc</keyword>
<sequence>MAKNTCKLCARRFASPRALSGHMRSHSLATAAARSQQISSASSSVAAGDDDNDAKMAVQAYVLREKPKRRVRLGESDGFSDRESDAEYPPPQSPGAKKRRAHAGSGDAAEPVSSVSDAATPEEDVARSLMMLSRDTWPAAPAAPVAWPYYYSDDDGSDGGGGDARAVARATAAPPRRTEFQCPACKKVFRSYQALGGHRASHVRGGRGGCCAPPLNPPSRAVSTHLQPLPECDGGGGEEGSKAPHVCPYCSRAFPSGKALGGHKRSQLCSAAAVAAASGADPAAAIDLIDLNLPVRWDDVVELSAVSDPFLSSKSPGS</sequence>
<dbReference type="SUPFAM" id="SSF57667">
    <property type="entry name" value="beta-beta-alpha zinc fingers"/>
    <property type="match status" value="1"/>
</dbReference>
<reference evidence="4" key="1">
    <citation type="submission" date="2023-07" db="EMBL/GenBank/DDBJ databases">
        <title>A chromosome-level genome assembly of Lolium multiflorum.</title>
        <authorList>
            <person name="Chen Y."/>
            <person name="Copetti D."/>
            <person name="Kolliker R."/>
            <person name="Studer B."/>
        </authorList>
    </citation>
    <scope>NUCLEOTIDE SEQUENCE</scope>
    <source>
        <strain evidence="4">02402/16</strain>
        <tissue evidence="4">Leaf</tissue>
    </source>
</reference>
<name>A0AAD8TMW9_LOLMU</name>
<dbReference type="PROSITE" id="PS50157">
    <property type="entry name" value="ZINC_FINGER_C2H2_2"/>
    <property type="match status" value="2"/>
</dbReference>
<protein>
    <recommendedName>
        <fullName evidence="3">C2H2-type domain-containing protein</fullName>
    </recommendedName>
</protein>